<dbReference type="Proteomes" id="UP000192756">
    <property type="component" value="Unassembled WGS sequence"/>
</dbReference>
<protein>
    <submittedName>
        <fullName evidence="1">Uncharacterized protein</fullName>
    </submittedName>
</protein>
<accession>A0A1W2A171</accession>
<keyword evidence="2" id="KW-1185">Reference proteome</keyword>
<dbReference type="STRING" id="151894.SAMN04488524_1151"/>
<evidence type="ECO:0000313" key="1">
    <source>
        <dbReference type="EMBL" id="SMC54435.1"/>
    </source>
</evidence>
<dbReference type="EMBL" id="FWXT01000001">
    <property type="protein sequence ID" value="SMC54435.1"/>
    <property type="molecule type" value="Genomic_DNA"/>
</dbReference>
<dbReference type="AlphaFoldDB" id="A0A1W2A171"/>
<evidence type="ECO:0000313" key="2">
    <source>
        <dbReference type="Proteomes" id="UP000192756"/>
    </source>
</evidence>
<gene>
    <name evidence="1" type="ORF">SAMN04488524_1151</name>
</gene>
<proteinExistence type="predicted"/>
<name>A0A1W2A171_9SPHI</name>
<organism evidence="1 2">
    <name type="scientific">Pedobacter africanus</name>
    <dbReference type="NCBI Taxonomy" id="151894"/>
    <lineage>
        <taxon>Bacteria</taxon>
        <taxon>Pseudomonadati</taxon>
        <taxon>Bacteroidota</taxon>
        <taxon>Sphingobacteriia</taxon>
        <taxon>Sphingobacteriales</taxon>
        <taxon>Sphingobacteriaceae</taxon>
        <taxon>Pedobacter</taxon>
    </lineage>
</organism>
<sequence length="43" mass="4839">MTGERSVSLVIAKYYQLLAGMKVVLKALINKHLLAILMVNTFF</sequence>
<reference evidence="2" key="1">
    <citation type="submission" date="2017-04" db="EMBL/GenBank/DDBJ databases">
        <authorList>
            <person name="Varghese N."/>
            <person name="Submissions S."/>
        </authorList>
    </citation>
    <scope>NUCLEOTIDE SEQUENCE [LARGE SCALE GENOMIC DNA]</scope>
    <source>
        <strain evidence="2">DSM 12126</strain>
    </source>
</reference>